<comment type="caution">
    <text evidence="2">The sequence shown here is derived from an EMBL/GenBank/DDBJ whole genome shotgun (WGS) entry which is preliminary data.</text>
</comment>
<protein>
    <submittedName>
        <fullName evidence="2">Death-on-curing protein</fullName>
    </submittedName>
</protein>
<gene>
    <name evidence="2" type="ORF">A2719_00405</name>
</gene>
<reference evidence="2 3" key="1">
    <citation type="journal article" date="2016" name="Nat. Commun.">
        <title>Thousands of microbial genomes shed light on interconnected biogeochemical processes in an aquifer system.</title>
        <authorList>
            <person name="Anantharaman K."/>
            <person name="Brown C.T."/>
            <person name="Hug L.A."/>
            <person name="Sharon I."/>
            <person name="Castelle C.J."/>
            <person name="Probst A.J."/>
            <person name="Thomas B.C."/>
            <person name="Singh A."/>
            <person name="Wilkins M.J."/>
            <person name="Karaoz U."/>
            <person name="Brodie E.L."/>
            <person name="Williams K.H."/>
            <person name="Hubbard S.S."/>
            <person name="Banfield J.F."/>
        </authorList>
    </citation>
    <scope>NUCLEOTIDE SEQUENCE [LARGE SCALE GENOMIC DNA]</scope>
</reference>
<dbReference type="EMBL" id="MHNK01000013">
    <property type="protein sequence ID" value="OGZ43586.1"/>
    <property type="molecule type" value="Genomic_DNA"/>
</dbReference>
<evidence type="ECO:0000313" key="3">
    <source>
        <dbReference type="Proteomes" id="UP000177480"/>
    </source>
</evidence>
<name>A0A1G2FZW1_9BACT</name>
<evidence type="ECO:0000313" key="2">
    <source>
        <dbReference type="EMBL" id="OGZ43586.1"/>
    </source>
</evidence>
<evidence type="ECO:0000259" key="1">
    <source>
        <dbReference type="PROSITE" id="PS51459"/>
    </source>
</evidence>
<feature type="domain" description="Fido" evidence="1">
    <location>
        <begin position="188"/>
        <end position="323"/>
    </location>
</feature>
<dbReference type="PROSITE" id="PS51459">
    <property type="entry name" value="FIDO"/>
    <property type="match status" value="1"/>
</dbReference>
<dbReference type="InterPro" id="IPR003812">
    <property type="entry name" value="Fido"/>
</dbReference>
<dbReference type="Pfam" id="PF13310">
    <property type="entry name" value="Virulence_RhuM"/>
    <property type="match status" value="1"/>
</dbReference>
<dbReference type="AlphaFoldDB" id="A0A1G2FZW1"/>
<dbReference type="InterPro" id="IPR011204">
    <property type="entry name" value="Virulence_RhuM-like"/>
</dbReference>
<dbReference type="Proteomes" id="UP000177480">
    <property type="component" value="Unassembled WGS sequence"/>
</dbReference>
<dbReference type="InterPro" id="IPR053737">
    <property type="entry name" value="Type_II_TA_Toxin"/>
</dbReference>
<dbReference type="PANTHER" id="PTHR35810:SF1">
    <property type="entry name" value="CYTOPLASMIC PROTEIN"/>
    <property type="match status" value="1"/>
</dbReference>
<dbReference type="SUPFAM" id="SSF140931">
    <property type="entry name" value="Fic-like"/>
    <property type="match status" value="1"/>
</dbReference>
<sequence length="326" mass="36663">MKKNNKNKQLIIYQAPSGAIELRGDFEHESVWATLDQIAAVFGRDKSVISRHLSNIYKEKELNRTATVAKNATVQMEGARQVVRDIEYYNLDVILSVGYRVNSKTATLFRQWATKTLREHITKGYTINRKRIAHNYDTFMKAVADIQTLLPEHITLDPKTVLELIKEFASTWVSLDAYDKDALTAIGTTKKSITLSGKELTEAIANLRGELTRKGEATELFAQERAKGSVEGIVGNVMQSFGGKPVYGSVEEKAAHLLYFMVKNHPFTDGNKRSGAFAFIWFLRKAKAKRFRNINPATLTALTLLIAESDPKKKDQIVALITQLLK</sequence>
<dbReference type="InterPro" id="IPR036597">
    <property type="entry name" value="Fido-like_dom_sf"/>
</dbReference>
<dbReference type="Gene3D" id="1.20.120.1870">
    <property type="entry name" value="Fic/DOC protein, Fido domain"/>
    <property type="match status" value="1"/>
</dbReference>
<dbReference type="Pfam" id="PF02661">
    <property type="entry name" value="Fic"/>
    <property type="match status" value="1"/>
</dbReference>
<dbReference type="STRING" id="1802114.A2719_00405"/>
<proteinExistence type="predicted"/>
<dbReference type="PANTHER" id="PTHR35810">
    <property type="entry name" value="CYTOPLASMIC PROTEIN-RELATED"/>
    <property type="match status" value="1"/>
</dbReference>
<accession>A0A1G2FZW1</accession>
<organism evidence="2 3">
    <name type="scientific">Candidatus Ryanbacteria bacterium RIFCSPHIGHO2_01_FULL_45_22</name>
    <dbReference type="NCBI Taxonomy" id="1802114"/>
    <lineage>
        <taxon>Bacteria</taxon>
        <taxon>Candidatus Ryaniibacteriota</taxon>
    </lineage>
</organism>